<dbReference type="Pfam" id="PF01156">
    <property type="entry name" value="IU_nuc_hydro"/>
    <property type="match status" value="1"/>
</dbReference>
<organism evidence="4 5">
    <name type="scientific">Prymnesium parvum</name>
    <name type="common">Toxic golden alga</name>
    <dbReference type="NCBI Taxonomy" id="97485"/>
    <lineage>
        <taxon>Eukaryota</taxon>
        <taxon>Haptista</taxon>
        <taxon>Haptophyta</taxon>
        <taxon>Prymnesiophyceae</taxon>
        <taxon>Prymnesiales</taxon>
        <taxon>Prymnesiaceae</taxon>
        <taxon>Prymnesium</taxon>
    </lineage>
</organism>
<feature type="compositionally biased region" description="Basic and acidic residues" evidence="2">
    <location>
        <begin position="695"/>
        <end position="713"/>
    </location>
</feature>
<dbReference type="AlphaFoldDB" id="A0AB34JHQ9"/>
<dbReference type="EMBL" id="JBGBPQ010000008">
    <property type="protein sequence ID" value="KAL1520297.1"/>
    <property type="molecule type" value="Genomic_DNA"/>
</dbReference>
<protein>
    <recommendedName>
        <fullName evidence="3">Inosine/uridine-preferring nucleoside hydrolase domain-containing protein</fullName>
    </recommendedName>
</protein>
<comment type="caution">
    <text evidence="4">The sequence shown here is derived from an EMBL/GenBank/DDBJ whole genome shotgun (WGS) entry which is preliminary data.</text>
</comment>
<keyword evidence="5" id="KW-1185">Reference proteome</keyword>
<feature type="compositionally biased region" description="Polar residues" evidence="2">
    <location>
        <begin position="1"/>
        <end position="18"/>
    </location>
</feature>
<dbReference type="PANTHER" id="PTHR43264:SF1">
    <property type="entry name" value="INOSINE_URIDINE-PREFERRING NUCLEOSIDE HYDROLASE DOMAIN-CONTAINING PROTEIN"/>
    <property type="match status" value="1"/>
</dbReference>
<evidence type="ECO:0000256" key="2">
    <source>
        <dbReference type="SAM" id="MobiDB-lite"/>
    </source>
</evidence>
<evidence type="ECO:0000313" key="5">
    <source>
        <dbReference type="Proteomes" id="UP001515480"/>
    </source>
</evidence>
<reference evidence="4 5" key="1">
    <citation type="journal article" date="2024" name="Science">
        <title>Giant polyketide synthase enzymes in the biosynthesis of giant marine polyether toxins.</title>
        <authorList>
            <person name="Fallon T.R."/>
            <person name="Shende V.V."/>
            <person name="Wierzbicki I.H."/>
            <person name="Pendleton A.L."/>
            <person name="Watervoot N.F."/>
            <person name="Auber R.P."/>
            <person name="Gonzalez D.J."/>
            <person name="Wisecaver J.H."/>
            <person name="Moore B.S."/>
        </authorList>
    </citation>
    <scope>NUCLEOTIDE SEQUENCE [LARGE SCALE GENOMIC DNA]</scope>
    <source>
        <strain evidence="4 5">12B1</strain>
    </source>
</reference>
<feature type="region of interest" description="Disordered" evidence="2">
    <location>
        <begin position="1"/>
        <end position="42"/>
    </location>
</feature>
<dbReference type="Proteomes" id="UP001515480">
    <property type="component" value="Unassembled WGS sequence"/>
</dbReference>
<proteinExistence type="inferred from homology"/>
<name>A0AB34JHQ9_PRYPA</name>
<dbReference type="SUPFAM" id="SSF53590">
    <property type="entry name" value="Nucleoside hydrolase"/>
    <property type="match status" value="2"/>
</dbReference>
<dbReference type="InterPro" id="IPR036452">
    <property type="entry name" value="Ribo_hydro-like"/>
</dbReference>
<evidence type="ECO:0000259" key="3">
    <source>
        <dbReference type="Pfam" id="PF01156"/>
    </source>
</evidence>
<gene>
    <name evidence="4" type="ORF">AB1Y20_021889</name>
</gene>
<evidence type="ECO:0000313" key="4">
    <source>
        <dbReference type="EMBL" id="KAL1520297.1"/>
    </source>
</evidence>
<feature type="region of interest" description="Disordered" evidence="2">
    <location>
        <begin position="902"/>
        <end position="927"/>
    </location>
</feature>
<dbReference type="InterPro" id="IPR001910">
    <property type="entry name" value="Inosine/uridine_hydrolase_dom"/>
</dbReference>
<sequence>MGASFSVSKINVRSQSSRPVELKHLEPPSDPPPAAPEPQDSSPLHIEVKGVLVDALHKEIRSDVIEKIHSKWLEEIKIEVRKELLQELLDSLRKDLREEVAEAIKRIPPAVFAPNGPRGALGSQASPAAWEDSITPKRNASMFDMSRGGAKPGYAGTASLIREATGHNECTADRVPLILFTDMGGAAHDCGDTVALFLLRGLEGLGFLDVKGVIVSGNDSRKLEMSVKTITTLLGHLHFNEDVGVGVCLQDAFTELPDAYKKASNVDLAETVLEHLLEQAEDRSLVLVITCINTTLASFLQRYGELISQKVKHVSIFGTVCDRMGEDILVSATARNDRESSYLKPDPSHQPFAVDMKTTDYVFRRLQDLGVMIIVSSRFTVYAGRVRASLYDDLAWTNNAIARRLRTQQHQAVQDLWDRVHQPVGSPARGGLPARCTPSWFAETMCGGKLPQSHQDVWSCVTSFFMYDAVTIVAAIPILRERIFSQNEVHHYHCINEKTNLVYGQSNELCGVADKKKLANLLHDASLAGLSISPEPYPIIIFTDPGQDLDDELALVMLAALTERKYVRPIAVVANLHPSLERACLAKGTLRKLGLDDVPVAVGTDGGCTSHKDVFSDTAFAYLGQEDEVEKDADALLRRVLMGEEHESVIVLCISSLTDAAKFLKGNESLFVDKVHSVTIMGGVDLSTKDEVLAEEARQDTESSPRPVKETFKPDTANNNTFDMPSAIFLYTRLQELNIKTNVLTRFAAYGCPLPRNIYDTMQKTGSPIALRLFDVQRKSIEELWKRCNASGDERRGLPARCSKEWYTKTFLGGRGSERSASDSIWDLVVQFNMYDPMALLLAVPPLAWVFFDDSSSRSRINQSSLQLRVIGTSPEHTGIKHSQTLRDFLMQNLLEGVSRPLRNDSSISKRTKTPLKKQDTTSLQQQELKKQNSGLLYL</sequence>
<dbReference type="GO" id="GO:0016799">
    <property type="term" value="F:hydrolase activity, hydrolyzing N-glycosyl compounds"/>
    <property type="evidence" value="ECO:0007669"/>
    <property type="project" value="InterPro"/>
</dbReference>
<dbReference type="Gene3D" id="3.90.245.10">
    <property type="entry name" value="Ribonucleoside hydrolase-like"/>
    <property type="match status" value="2"/>
</dbReference>
<accession>A0AB34JHQ9</accession>
<evidence type="ECO:0000256" key="1">
    <source>
        <dbReference type="ARBA" id="ARBA00009176"/>
    </source>
</evidence>
<dbReference type="PANTHER" id="PTHR43264">
    <property type="match status" value="1"/>
</dbReference>
<comment type="similarity">
    <text evidence="1">Belongs to the IUNH family.</text>
</comment>
<feature type="domain" description="Inosine/uridine-preferring nucleoside hydrolase" evidence="3">
    <location>
        <begin position="539"/>
        <end position="683"/>
    </location>
</feature>
<feature type="region of interest" description="Disordered" evidence="2">
    <location>
        <begin position="695"/>
        <end position="719"/>
    </location>
</feature>